<gene>
    <name evidence="3" type="ORF">Oscil6304_1750</name>
</gene>
<dbReference type="Pfam" id="PF08852">
    <property type="entry name" value="DUF1822"/>
    <property type="match status" value="1"/>
</dbReference>
<dbReference type="HOGENOM" id="CLU_661952_0_0_3"/>
<proteinExistence type="predicted"/>
<feature type="domain" description="Effector-associated" evidence="1">
    <location>
        <begin position="22"/>
        <end position="141"/>
    </location>
</feature>
<feature type="domain" description="TRADD-like N-terminal" evidence="2">
    <location>
        <begin position="205"/>
        <end position="269"/>
    </location>
</feature>
<evidence type="ECO:0000259" key="2">
    <source>
        <dbReference type="Pfam" id="PF20694"/>
    </source>
</evidence>
<dbReference type="STRING" id="56110.Oscil6304_1750"/>
<dbReference type="Pfam" id="PF19959">
    <property type="entry name" value="EAD4"/>
    <property type="match status" value="1"/>
</dbReference>
<dbReference type="OrthoDB" id="441827at2"/>
<dbReference type="Pfam" id="PF20694">
    <property type="entry name" value="TRADD-like_N"/>
    <property type="match status" value="1"/>
</dbReference>
<dbReference type="InterPro" id="IPR049341">
    <property type="entry name" value="TRADD-like_N"/>
</dbReference>
<dbReference type="InterPro" id="IPR045434">
    <property type="entry name" value="EAD4"/>
</dbReference>
<dbReference type="EMBL" id="CP003607">
    <property type="protein sequence ID" value="AFY81431.1"/>
    <property type="molecule type" value="Genomic_DNA"/>
</dbReference>
<name>K9TH13_9CYAN</name>
<sequence length="415" mass="46714">MGWRSGDDWEEEMPQRKNLTWGEIPQQRVRRFLEVLLSSRNDSPEILQIEWQKSQADRHRLWVKYTTKANLVKLMTGMPYPSEKKKAEIQDAIAHLEELQILTDLRPVKTGPKAENLSFYLELPSQDPTRIMQFIFQEKWFKKSSHSRTNLNGPEDDGTSFANPDEVISASRSEYELIAEVEQQGNQKVVRWKIKFTGDLASLTPEKIQQIQTVVREITGDDQQTMMKITEGSIIIEFAGSEAGFEQILDLFNRGELTEIAGLAVESVEPAGEPVKLTQWQPDSLPVGWQAIGSLLSSSQMQLAFGWRSTWEPEIIGGQLINIAGIDLVFIMALAQEAEATTRICVQVHPTPGSTHLPGSLELILLDQENRPILTTAIAKATSGFVQLDFRGDPGEPFTVQIALDSNKISKNFLI</sequence>
<dbReference type="KEGG" id="oac:Oscil6304_1750"/>
<dbReference type="InParanoid" id="K9TH13"/>
<reference evidence="3 4" key="1">
    <citation type="submission" date="2012-06" db="EMBL/GenBank/DDBJ databases">
        <title>Finished chromosome of genome of Oscillatoria acuminata PCC 6304.</title>
        <authorList>
            <consortium name="US DOE Joint Genome Institute"/>
            <person name="Gugger M."/>
            <person name="Coursin T."/>
            <person name="Rippka R."/>
            <person name="Tandeau De Marsac N."/>
            <person name="Huntemann M."/>
            <person name="Wei C.-L."/>
            <person name="Han J."/>
            <person name="Detter J.C."/>
            <person name="Han C."/>
            <person name="Tapia R."/>
            <person name="Davenport K."/>
            <person name="Daligault H."/>
            <person name="Erkkila T."/>
            <person name="Gu W."/>
            <person name="Munk A.C.C."/>
            <person name="Teshima H."/>
            <person name="Xu Y."/>
            <person name="Chain P."/>
            <person name="Chen A."/>
            <person name="Krypides N."/>
            <person name="Mavromatis K."/>
            <person name="Markowitz V."/>
            <person name="Szeto E."/>
            <person name="Ivanova N."/>
            <person name="Mikhailova N."/>
            <person name="Ovchinnikova G."/>
            <person name="Pagani I."/>
            <person name="Pati A."/>
            <person name="Goodwin L."/>
            <person name="Peters L."/>
            <person name="Pitluck S."/>
            <person name="Woyke T."/>
            <person name="Kerfeld C."/>
        </authorList>
    </citation>
    <scope>NUCLEOTIDE SEQUENCE [LARGE SCALE GENOMIC DNA]</scope>
    <source>
        <strain evidence="3 4">PCC 6304</strain>
    </source>
</reference>
<dbReference type="InterPro" id="IPR014951">
    <property type="entry name" value="DUF1822"/>
</dbReference>
<dbReference type="AlphaFoldDB" id="K9TH13"/>
<evidence type="ECO:0000313" key="4">
    <source>
        <dbReference type="Proteomes" id="UP000010367"/>
    </source>
</evidence>
<evidence type="ECO:0000313" key="3">
    <source>
        <dbReference type="EMBL" id="AFY81431.1"/>
    </source>
</evidence>
<accession>K9TH13</accession>
<protein>
    <recommendedName>
        <fullName evidence="5">DUF1822 family protein</fullName>
    </recommendedName>
</protein>
<dbReference type="Proteomes" id="UP000010367">
    <property type="component" value="Chromosome"/>
</dbReference>
<evidence type="ECO:0000259" key="1">
    <source>
        <dbReference type="Pfam" id="PF19959"/>
    </source>
</evidence>
<organism evidence="3 4">
    <name type="scientific">Oscillatoria acuminata PCC 6304</name>
    <dbReference type="NCBI Taxonomy" id="56110"/>
    <lineage>
        <taxon>Bacteria</taxon>
        <taxon>Bacillati</taxon>
        <taxon>Cyanobacteriota</taxon>
        <taxon>Cyanophyceae</taxon>
        <taxon>Oscillatoriophycideae</taxon>
        <taxon>Oscillatoriales</taxon>
        <taxon>Oscillatoriaceae</taxon>
        <taxon>Oscillatoria</taxon>
    </lineage>
</organism>
<evidence type="ECO:0008006" key="5">
    <source>
        <dbReference type="Google" id="ProtNLM"/>
    </source>
</evidence>
<keyword evidence="4" id="KW-1185">Reference proteome</keyword>